<dbReference type="Pfam" id="PF14388">
    <property type="entry name" value="DUF4419"/>
    <property type="match status" value="1"/>
</dbReference>
<dbReference type="RefSeq" id="XP_040687316.1">
    <property type="nucleotide sequence ID" value="XM_040835573.1"/>
</dbReference>
<dbReference type="InterPro" id="IPR025533">
    <property type="entry name" value="DUF4419"/>
</dbReference>
<dbReference type="Proteomes" id="UP000184383">
    <property type="component" value="Unassembled WGS sequence"/>
</dbReference>
<dbReference type="EMBL" id="KV878213">
    <property type="protein sequence ID" value="OJJ33640.1"/>
    <property type="molecule type" value="Genomic_DNA"/>
</dbReference>
<dbReference type="OrthoDB" id="9978173at2759"/>
<evidence type="ECO:0008006" key="3">
    <source>
        <dbReference type="Google" id="ProtNLM"/>
    </source>
</evidence>
<organism evidence="1 2">
    <name type="scientific">Aspergillus wentii DTO 134E9</name>
    <dbReference type="NCBI Taxonomy" id="1073089"/>
    <lineage>
        <taxon>Eukaryota</taxon>
        <taxon>Fungi</taxon>
        <taxon>Dikarya</taxon>
        <taxon>Ascomycota</taxon>
        <taxon>Pezizomycotina</taxon>
        <taxon>Eurotiomycetes</taxon>
        <taxon>Eurotiomycetidae</taxon>
        <taxon>Eurotiales</taxon>
        <taxon>Aspergillaceae</taxon>
        <taxon>Aspergillus</taxon>
        <taxon>Aspergillus subgen. Cremei</taxon>
    </lineage>
</organism>
<dbReference type="AlphaFoldDB" id="A0A1L9RFF6"/>
<accession>A0A1L9RFF6</accession>
<dbReference type="STRING" id="1073089.A0A1L9RFF6"/>
<protein>
    <recommendedName>
        <fullName evidence="3">DUF4419 domain-containing protein</fullName>
    </recommendedName>
</protein>
<keyword evidence="2" id="KW-1185">Reference proteome</keyword>
<dbReference type="GeneID" id="63751421"/>
<evidence type="ECO:0000313" key="2">
    <source>
        <dbReference type="Proteomes" id="UP000184383"/>
    </source>
</evidence>
<evidence type="ECO:0000313" key="1">
    <source>
        <dbReference type="EMBL" id="OJJ33640.1"/>
    </source>
</evidence>
<dbReference type="PANTHER" id="PTHR31252:SF11">
    <property type="entry name" value="DUF4419 DOMAIN-CONTAINING PROTEIN"/>
    <property type="match status" value="1"/>
</dbReference>
<dbReference type="PANTHER" id="PTHR31252">
    <property type="entry name" value="DUF4419 DOMAIN-CONTAINING PROTEIN"/>
    <property type="match status" value="1"/>
</dbReference>
<gene>
    <name evidence="1" type="ORF">ASPWEDRAFT_41490</name>
</gene>
<proteinExistence type="predicted"/>
<name>A0A1L9RFF6_ASPWE</name>
<reference evidence="2" key="1">
    <citation type="journal article" date="2017" name="Genome Biol.">
        <title>Comparative genomics reveals high biological diversity and specific adaptations in the industrially and medically important fungal genus Aspergillus.</title>
        <authorList>
            <person name="de Vries R.P."/>
            <person name="Riley R."/>
            <person name="Wiebenga A."/>
            <person name="Aguilar-Osorio G."/>
            <person name="Amillis S."/>
            <person name="Uchima C.A."/>
            <person name="Anderluh G."/>
            <person name="Asadollahi M."/>
            <person name="Askin M."/>
            <person name="Barry K."/>
            <person name="Battaglia E."/>
            <person name="Bayram O."/>
            <person name="Benocci T."/>
            <person name="Braus-Stromeyer S.A."/>
            <person name="Caldana C."/>
            <person name="Canovas D."/>
            <person name="Cerqueira G.C."/>
            <person name="Chen F."/>
            <person name="Chen W."/>
            <person name="Choi C."/>
            <person name="Clum A."/>
            <person name="Dos Santos R.A."/>
            <person name="Damasio A.R."/>
            <person name="Diallinas G."/>
            <person name="Emri T."/>
            <person name="Fekete E."/>
            <person name="Flipphi M."/>
            <person name="Freyberg S."/>
            <person name="Gallo A."/>
            <person name="Gournas C."/>
            <person name="Habgood R."/>
            <person name="Hainaut M."/>
            <person name="Harispe M.L."/>
            <person name="Henrissat B."/>
            <person name="Hilden K.S."/>
            <person name="Hope R."/>
            <person name="Hossain A."/>
            <person name="Karabika E."/>
            <person name="Karaffa L."/>
            <person name="Karanyi Z."/>
            <person name="Krasevec N."/>
            <person name="Kuo A."/>
            <person name="Kusch H."/>
            <person name="LaButti K."/>
            <person name="Lagendijk E.L."/>
            <person name="Lapidus A."/>
            <person name="Levasseur A."/>
            <person name="Lindquist E."/>
            <person name="Lipzen A."/>
            <person name="Logrieco A.F."/>
            <person name="MacCabe A."/>
            <person name="Maekelae M.R."/>
            <person name="Malavazi I."/>
            <person name="Melin P."/>
            <person name="Meyer V."/>
            <person name="Mielnichuk N."/>
            <person name="Miskei M."/>
            <person name="Molnar A.P."/>
            <person name="Mule G."/>
            <person name="Ngan C.Y."/>
            <person name="Orejas M."/>
            <person name="Orosz E."/>
            <person name="Ouedraogo J.P."/>
            <person name="Overkamp K.M."/>
            <person name="Park H.-S."/>
            <person name="Perrone G."/>
            <person name="Piumi F."/>
            <person name="Punt P.J."/>
            <person name="Ram A.F."/>
            <person name="Ramon A."/>
            <person name="Rauscher S."/>
            <person name="Record E."/>
            <person name="Riano-Pachon D.M."/>
            <person name="Robert V."/>
            <person name="Roehrig J."/>
            <person name="Ruller R."/>
            <person name="Salamov A."/>
            <person name="Salih N.S."/>
            <person name="Samson R.A."/>
            <person name="Sandor E."/>
            <person name="Sanguinetti M."/>
            <person name="Schuetze T."/>
            <person name="Sepcic K."/>
            <person name="Shelest E."/>
            <person name="Sherlock G."/>
            <person name="Sophianopoulou V."/>
            <person name="Squina F.M."/>
            <person name="Sun H."/>
            <person name="Susca A."/>
            <person name="Todd R.B."/>
            <person name="Tsang A."/>
            <person name="Unkles S.E."/>
            <person name="van de Wiele N."/>
            <person name="van Rossen-Uffink D."/>
            <person name="Oliveira J.V."/>
            <person name="Vesth T.C."/>
            <person name="Visser J."/>
            <person name="Yu J.-H."/>
            <person name="Zhou M."/>
            <person name="Andersen M.R."/>
            <person name="Archer D.B."/>
            <person name="Baker S.E."/>
            <person name="Benoit I."/>
            <person name="Brakhage A.A."/>
            <person name="Braus G.H."/>
            <person name="Fischer R."/>
            <person name="Frisvad J.C."/>
            <person name="Goldman G.H."/>
            <person name="Houbraken J."/>
            <person name="Oakley B."/>
            <person name="Pocsi I."/>
            <person name="Scazzocchio C."/>
            <person name="Seiboth B."/>
            <person name="vanKuyk P.A."/>
            <person name="Wortman J."/>
            <person name="Dyer P.S."/>
            <person name="Grigoriev I.V."/>
        </authorList>
    </citation>
    <scope>NUCLEOTIDE SEQUENCE [LARGE SCALE GENOMIC DNA]</scope>
    <source>
        <strain evidence="2">DTO 134E9</strain>
    </source>
</reference>
<sequence>MPVTLNTSSQLPRRWRDDKTSSADQLFANSCPEEHRKSKRIIQHSISPSQFDGHLSSSQNGFVRAVWHAYSGHHHLTVRPEDVWFSILTQINFYINAHAEELRSLFVAHEGQKELSVSAGGTIDTANFGALAVEMTRVIEENVVDPELRSWIMPDFTTTTESDKVVAAVLLMGTLQKYFSYNMMLMCGIPSVTLLGEKKDWEALVAKLDKLPTFGKEPTQFASLLRPVLTRFVASFDDPTSQETIDFWSKSVHKSGGSGPHYLSGWITAFCFWNQEGVPLYREPTGPVSLEDFKAQSAGCELDGVLFHRVDTDNIPTAFAHVPVNVNDNGREYKTTMLAGLIGIEAKSSGAVLQVDLDYEYGFTGTKTPGVDSIKPVSGWFMYENKSEAELAALQTEEVVYTV</sequence>
<dbReference type="VEuPathDB" id="FungiDB:ASPWEDRAFT_41490"/>